<dbReference type="EMBL" id="JAHWBK010000003">
    <property type="protein sequence ID" value="MCV0323631.1"/>
    <property type="molecule type" value="Genomic_DNA"/>
</dbReference>
<proteinExistence type="predicted"/>
<dbReference type="SUPFAM" id="SSF53474">
    <property type="entry name" value="alpha/beta-Hydrolases"/>
    <property type="match status" value="1"/>
</dbReference>
<gene>
    <name evidence="1" type="ORF">KYJ44_04820</name>
</gene>
<dbReference type="RefSeq" id="WP_197612103.1">
    <property type="nucleotide sequence ID" value="NZ_JAHWBK010000003.1"/>
</dbReference>
<evidence type="ECO:0000313" key="2">
    <source>
        <dbReference type="Proteomes" id="UP001208054"/>
    </source>
</evidence>
<dbReference type="Proteomes" id="UP001208054">
    <property type="component" value="Unassembled WGS sequence"/>
</dbReference>
<evidence type="ECO:0000313" key="1">
    <source>
        <dbReference type="EMBL" id="MCV0323631.1"/>
    </source>
</evidence>
<dbReference type="Gene3D" id="3.40.50.1820">
    <property type="entry name" value="alpha/beta hydrolase"/>
    <property type="match status" value="1"/>
</dbReference>
<protein>
    <recommendedName>
        <fullName evidence="3">Alpha/beta hydrolase</fullName>
    </recommendedName>
</protein>
<comment type="caution">
    <text evidence="1">The sequence shown here is derived from an EMBL/GenBank/DDBJ whole genome shotgun (WGS) entry which is preliminary data.</text>
</comment>
<name>A0ABT2XDA0_9GAMM</name>
<dbReference type="InterPro" id="IPR029058">
    <property type="entry name" value="AB_hydrolase_fold"/>
</dbReference>
<evidence type="ECO:0008006" key="3">
    <source>
        <dbReference type="Google" id="ProtNLM"/>
    </source>
</evidence>
<keyword evidence="2" id="KW-1185">Reference proteome</keyword>
<sequence>MGTANRNALNRSQSVEQPKELLWVKGAGHVDLYDRTDLIPFAALAAFFRKRLDGSM</sequence>
<accession>A0ABT2XDA0</accession>
<organism evidence="1 2">
    <name type="scientific">Stenotrophomonas riyadhensis</name>
    <dbReference type="NCBI Taxonomy" id="2859893"/>
    <lineage>
        <taxon>Bacteria</taxon>
        <taxon>Pseudomonadati</taxon>
        <taxon>Pseudomonadota</taxon>
        <taxon>Gammaproteobacteria</taxon>
        <taxon>Lysobacterales</taxon>
        <taxon>Lysobacteraceae</taxon>
        <taxon>Stenotrophomonas</taxon>
    </lineage>
</organism>
<reference evidence="1 2" key="1">
    <citation type="submission" date="2021-07" db="EMBL/GenBank/DDBJ databases">
        <title>Clinical implication of Pseudomonas aeruginosa: further insight on the antimicrobial resistance.</title>
        <authorList>
            <person name="Macori G."/>
            <person name="Fanning S."/>
            <person name="Alqahtani A."/>
        </authorList>
    </citation>
    <scope>NUCLEOTIDE SEQUENCE [LARGE SCALE GENOMIC DNA]</scope>
    <source>
        <strain evidence="1 2">CFS3442</strain>
    </source>
</reference>